<dbReference type="SMART" id="SM00233">
    <property type="entry name" value="PH"/>
    <property type="match status" value="1"/>
</dbReference>
<evidence type="ECO:0000313" key="9">
    <source>
        <dbReference type="Proteomes" id="UP000241769"/>
    </source>
</evidence>
<dbReference type="InterPro" id="IPR001849">
    <property type="entry name" value="PH_domain"/>
</dbReference>
<dbReference type="AlphaFoldDB" id="A0A2P6MSZ2"/>
<dbReference type="PANTHER" id="PTHR23180">
    <property type="entry name" value="CENTAURIN/ARF"/>
    <property type="match status" value="1"/>
</dbReference>
<dbReference type="CDD" id="cd08204">
    <property type="entry name" value="ArfGap"/>
    <property type="match status" value="1"/>
</dbReference>
<dbReference type="SMART" id="SM00105">
    <property type="entry name" value="ArfGap"/>
    <property type="match status" value="1"/>
</dbReference>
<comment type="caution">
    <text evidence="8">The sequence shown here is derived from an EMBL/GenBank/DDBJ whole genome shotgun (WGS) entry which is preliminary data.</text>
</comment>
<evidence type="ECO:0000259" key="6">
    <source>
        <dbReference type="PROSITE" id="PS50003"/>
    </source>
</evidence>
<dbReference type="GO" id="GO:0005096">
    <property type="term" value="F:GTPase activator activity"/>
    <property type="evidence" value="ECO:0007669"/>
    <property type="project" value="UniProtKB-KW"/>
</dbReference>
<dbReference type="Pfam" id="PF00169">
    <property type="entry name" value="PH"/>
    <property type="match status" value="1"/>
</dbReference>
<name>A0A2P6MSZ2_9EUKA</name>
<sequence>MEWRPAAEDFGCGHTHPIHKALGLTHEKSLKFKCGRKSIFGRGHGVDTVQCPNFQNTQMAIPSKGETNLLLMDFSLNDNTTQVMKGAPCPEPLFSLSPPKTDERKNGNHLNLTITVHRNDSVHRISFTKRMKVEVSTDTSVAQLVQICLDRALLKNNPFEFHISIEGGSEPLPMNTLMSDILFPEKIPFILTQVNARNGDRNSLKLNNHFRKTMDIPTGPKKELTRKLSRRNSLPAKVIKEQLKMKRMDFIIEGNLCIKGKKAWKKRWLSLNQESLVCRKTQNDVDPYLIIPLLCVSVKLSSSNHKKFELITASRVYELLAPDDRSILEWTALLEDVCHNLVHSKIGSGGDQVRHIHGTLKMKGAHNPIVRDLLSVMTVPGNDTCADCSSPNPEWASINIGVFICITCSGVHRALGVHISKIRSCVWDSWSQEGIKFMMQYGNKVVNDGLEVNIPAGVKKPTPDTPKEALTDYIRAKYVGQEYKKRTLADLRAMAMDTLGSIEEHVGSLDKDQIADTDLSCSIWPSFTSYGNVMPMQPLRVEDTIFLIDEKTTKCIGFIDCITLSSTLSELRDKMSKEGVLQSSTVQFLYRTAPVSTSQEDRKLLTECTYYGDGQTRIAVRCS</sequence>
<dbReference type="OrthoDB" id="10266696at2759"/>
<evidence type="ECO:0000256" key="4">
    <source>
        <dbReference type="ARBA" id="ARBA00022833"/>
    </source>
</evidence>
<dbReference type="SUPFAM" id="SSF50729">
    <property type="entry name" value="PH domain-like"/>
    <property type="match status" value="1"/>
</dbReference>
<dbReference type="InParanoid" id="A0A2P6MSZ2"/>
<dbReference type="GO" id="GO:0008270">
    <property type="term" value="F:zinc ion binding"/>
    <property type="evidence" value="ECO:0007669"/>
    <property type="project" value="UniProtKB-KW"/>
</dbReference>
<dbReference type="InterPro" id="IPR037278">
    <property type="entry name" value="ARFGAP/RecO"/>
</dbReference>
<feature type="domain" description="Arf-GAP" evidence="7">
    <location>
        <begin position="367"/>
        <end position="478"/>
    </location>
</feature>
<dbReference type="Proteomes" id="UP000241769">
    <property type="component" value="Unassembled WGS sequence"/>
</dbReference>
<proteinExistence type="predicted"/>
<reference evidence="8 9" key="1">
    <citation type="journal article" date="2018" name="Genome Biol. Evol.">
        <title>Multiple Roots of Fruiting Body Formation in Amoebozoa.</title>
        <authorList>
            <person name="Hillmann F."/>
            <person name="Forbes G."/>
            <person name="Novohradska S."/>
            <person name="Ferling I."/>
            <person name="Riege K."/>
            <person name="Groth M."/>
            <person name="Westermann M."/>
            <person name="Marz M."/>
            <person name="Spaller T."/>
            <person name="Winckler T."/>
            <person name="Schaap P."/>
            <person name="Glockner G."/>
        </authorList>
    </citation>
    <scope>NUCLEOTIDE SEQUENCE [LARGE SCALE GENOMIC DNA]</scope>
    <source>
        <strain evidence="8 9">Jena</strain>
    </source>
</reference>
<keyword evidence="1" id="KW-0343">GTPase activation</keyword>
<dbReference type="Pfam" id="PF01412">
    <property type="entry name" value="ArfGap"/>
    <property type="match status" value="1"/>
</dbReference>
<dbReference type="InterPro" id="IPR045258">
    <property type="entry name" value="ACAP1/2/3-like"/>
</dbReference>
<evidence type="ECO:0000256" key="3">
    <source>
        <dbReference type="ARBA" id="ARBA00022771"/>
    </source>
</evidence>
<dbReference type="STRING" id="1890364.A0A2P6MSZ2"/>
<dbReference type="InterPro" id="IPR001164">
    <property type="entry name" value="ArfGAP_dom"/>
</dbReference>
<keyword evidence="3 5" id="KW-0863">Zinc-finger</keyword>
<keyword evidence="4" id="KW-0862">Zinc</keyword>
<gene>
    <name evidence="8" type="ORF">PROFUN_09531</name>
</gene>
<dbReference type="InterPro" id="IPR011993">
    <property type="entry name" value="PH-like_dom_sf"/>
</dbReference>
<evidence type="ECO:0000313" key="8">
    <source>
        <dbReference type="EMBL" id="PRP74831.1"/>
    </source>
</evidence>
<feature type="domain" description="PH" evidence="6">
    <location>
        <begin position="249"/>
        <end position="339"/>
    </location>
</feature>
<keyword evidence="9" id="KW-1185">Reference proteome</keyword>
<dbReference type="Gene3D" id="2.30.29.30">
    <property type="entry name" value="Pleckstrin-homology domain (PH domain)/Phosphotyrosine-binding domain (PTB)"/>
    <property type="match status" value="1"/>
</dbReference>
<protein>
    <submittedName>
        <fullName evidence="8">Arf-GAP with coiled-coil, ANK repeat and PH domain-containing protein 1</fullName>
    </submittedName>
</protein>
<accession>A0A2P6MSZ2</accession>
<evidence type="ECO:0000259" key="7">
    <source>
        <dbReference type="PROSITE" id="PS50115"/>
    </source>
</evidence>
<dbReference type="FunFam" id="1.10.220.150:FF:000009">
    <property type="entry name" value="stromal membrane-associated protein 1 isoform X1"/>
    <property type="match status" value="1"/>
</dbReference>
<keyword evidence="2" id="KW-0479">Metal-binding</keyword>
<dbReference type="SUPFAM" id="SSF57863">
    <property type="entry name" value="ArfGap/RecO-like zinc finger"/>
    <property type="match status" value="1"/>
</dbReference>
<evidence type="ECO:0000256" key="2">
    <source>
        <dbReference type="ARBA" id="ARBA00022723"/>
    </source>
</evidence>
<evidence type="ECO:0000256" key="1">
    <source>
        <dbReference type="ARBA" id="ARBA00022468"/>
    </source>
</evidence>
<dbReference type="PROSITE" id="PS50115">
    <property type="entry name" value="ARFGAP"/>
    <property type="match status" value="1"/>
</dbReference>
<dbReference type="PANTHER" id="PTHR23180:SF160">
    <property type="entry name" value="ADP-RIBOSYLATION FACTOR GTPASE-ACTIVATING PROTEIN EFFECTOR PROTEIN 1"/>
    <property type="match status" value="1"/>
</dbReference>
<dbReference type="InterPro" id="IPR038508">
    <property type="entry name" value="ArfGAP_dom_sf"/>
</dbReference>
<dbReference type="PROSITE" id="PS50003">
    <property type="entry name" value="PH_DOMAIN"/>
    <property type="match status" value="1"/>
</dbReference>
<dbReference type="PRINTS" id="PR00405">
    <property type="entry name" value="REVINTRACTNG"/>
</dbReference>
<evidence type="ECO:0000256" key="5">
    <source>
        <dbReference type="PROSITE-ProRule" id="PRU00288"/>
    </source>
</evidence>
<dbReference type="EMBL" id="MDYQ01000439">
    <property type="protein sequence ID" value="PRP74831.1"/>
    <property type="molecule type" value="Genomic_DNA"/>
</dbReference>
<organism evidence="8 9">
    <name type="scientific">Planoprotostelium fungivorum</name>
    <dbReference type="NCBI Taxonomy" id="1890364"/>
    <lineage>
        <taxon>Eukaryota</taxon>
        <taxon>Amoebozoa</taxon>
        <taxon>Evosea</taxon>
        <taxon>Variosea</taxon>
        <taxon>Cavosteliida</taxon>
        <taxon>Cavosteliaceae</taxon>
        <taxon>Planoprotostelium</taxon>
    </lineage>
</organism>
<dbReference type="Gene3D" id="1.10.220.150">
    <property type="entry name" value="Arf GTPase activating protein"/>
    <property type="match status" value="1"/>
</dbReference>